<dbReference type="Pfam" id="PF10409">
    <property type="entry name" value="PTEN_C2"/>
    <property type="match status" value="1"/>
</dbReference>
<comment type="similarity">
    <text evidence="1">Belongs to the formin-like family. Class-II subfamily.</text>
</comment>
<dbReference type="InterPro" id="IPR015425">
    <property type="entry name" value="FH2_Formin"/>
</dbReference>
<proteinExistence type="inferred from homology"/>
<dbReference type="InterPro" id="IPR051144">
    <property type="entry name" value="Formin_homology_domain"/>
</dbReference>
<dbReference type="PANTHER" id="PTHR45733:SF8">
    <property type="entry name" value="FORMIN-J"/>
    <property type="match status" value="1"/>
</dbReference>
<dbReference type="Gene3D" id="3.90.190.10">
    <property type="entry name" value="Protein tyrosine phosphatase superfamily"/>
    <property type="match status" value="1"/>
</dbReference>
<evidence type="ECO:0000313" key="7">
    <source>
        <dbReference type="Proteomes" id="UP000734854"/>
    </source>
</evidence>
<dbReference type="SUPFAM" id="SSF52799">
    <property type="entry name" value="(Phosphotyrosine protein) phosphatases II"/>
    <property type="match status" value="1"/>
</dbReference>
<organism evidence="6 7">
    <name type="scientific">Zingiber officinale</name>
    <name type="common">Ginger</name>
    <name type="synonym">Amomum zingiber</name>
    <dbReference type="NCBI Taxonomy" id="94328"/>
    <lineage>
        <taxon>Eukaryota</taxon>
        <taxon>Viridiplantae</taxon>
        <taxon>Streptophyta</taxon>
        <taxon>Embryophyta</taxon>
        <taxon>Tracheophyta</taxon>
        <taxon>Spermatophyta</taxon>
        <taxon>Magnoliopsida</taxon>
        <taxon>Liliopsida</taxon>
        <taxon>Zingiberales</taxon>
        <taxon>Zingiberaceae</taxon>
        <taxon>Zingiber</taxon>
    </lineage>
</organism>
<reference evidence="6 7" key="1">
    <citation type="submission" date="2020-08" db="EMBL/GenBank/DDBJ databases">
        <title>Plant Genome Project.</title>
        <authorList>
            <person name="Zhang R.-G."/>
        </authorList>
    </citation>
    <scope>NUCLEOTIDE SEQUENCE [LARGE SCALE GENOMIC DNA]</scope>
    <source>
        <tissue evidence="6">Rhizome</tissue>
    </source>
</reference>
<evidence type="ECO:0000256" key="1">
    <source>
        <dbReference type="ARBA" id="ARBA00006468"/>
    </source>
</evidence>
<dbReference type="Pfam" id="PF02181">
    <property type="entry name" value="FH2"/>
    <property type="match status" value="1"/>
</dbReference>
<dbReference type="InterPro" id="IPR029021">
    <property type="entry name" value="Prot-tyrosine_phosphatase-like"/>
</dbReference>
<feature type="domain" description="C2 tensin-type" evidence="4">
    <location>
        <begin position="198"/>
        <end position="337"/>
    </location>
</feature>
<dbReference type="SUPFAM" id="SSF101447">
    <property type="entry name" value="Formin homology 2 domain (FH2 domain)"/>
    <property type="match status" value="1"/>
</dbReference>
<dbReference type="AlphaFoldDB" id="A0A8J5FLG4"/>
<evidence type="ECO:0000259" key="5">
    <source>
        <dbReference type="PROSITE" id="PS51444"/>
    </source>
</evidence>
<dbReference type="InterPro" id="IPR014020">
    <property type="entry name" value="Tensin_C2-dom"/>
</dbReference>
<feature type="compositionally biased region" description="Pro residues" evidence="3">
    <location>
        <begin position="777"/>
        <end position="790"/>
    </location>
</feature>
<evidence type="ECO:0000259" key="4">
    <source>
        <dbReference type="PROSITE" id="PS51182"/>
    </source>
</evidence>
<dbReference type="GO" id="GO:0004721">
    <property type="term" value="F:phosphoprotein phosphatase activity"/>
    <property type="evidence" value="ECO:0007669"/>
    <property type="project" value="UniProtKB-KW"/>
</dbReference>
<dbReference type="EMBL" id="JACMSC010000014">
    <property type="protein sequence ID" value="KAG6490702.1"/>
    <property type="molecule type" value="Genomic_DNA"/>
</dbReference>
<feature type="compositionally biased region" description="Low complexity" evidence="3">
    <location>
        <begin position="709"/>
        <end position="729"/>
    </location>
</feature>
<evidence type="ECO:0000256" key="3">
    <source>
        <dbReference type="SAM" id="MobiDB-lite"/>
    </source>
</evidence>
<dbReference type="SUPFAM" id="SSF49562">
    <property type="entry name" value="C2 domain (Calcium/lipid-binding domain, CaLB)"/>
    <property type="match status" value="1"/>
</dbReference>
<feature type="region of interest" description="Disordered" evidence="3">
    <location>
        <begin position="637"/>
        <end position="817"/>
    </location>
</feature>
<gene>
    <name evidence="6" type="ORF">ZIOFF_052012</name>
</gene>
<feature type="compositionally biased region" description="Pro residues" evidence="3">
    <location>
        <begin position="681"/>
        <end position="704"/>
    </location>
</feature>
<sequence length="1060" mass="116314">MALFKRFFFRKPPDGLLEISERVYVFDHCFSTDVGGEEDYKEYIEAIAMQCRSHFPDGSFMVFNFWDGETESQIANILSEFDMTVMDYPQHYEGCPLLKMGMVRHFLRSCESWLCLGQRNLLLMHCERGGWPVLAFMLAALLIYLKQYSGEQRTLDMVYKQAPHELLQFLSPLNPVPSQLRYLQYVSRSVASEWPPLDRALTLDCIILRMIPIFDSEGGCRPIFRIYGQDPLFLSEKTTKVLFSTPKKSKLVRHYKQAECELVKIGIGCHIQGDVVIECISLDKDMEQKEMMFTVVLNTAFIRSNILMLNRDQIDILWGAKDRFSKDFRAEVLLNDMDVASSLTTTELTDIEDKGLPVEAFSKVHEIFSHLDLLEEKEDAALQILRQMVSPNSEEKSDKVTREKVESHSPPQSSNTKMISEKLQSNDKNEGDVSESETARAKLTFPLSQRSTSVSGQSESSETSTSQPPSSEPVEKIVHSALLQPPSPSPAAPPLPPPLPPSLELSFYAISKQKNVAIPPVPPSPSIQSLHAINNVSLALSPIPLPSQPPSKLEPHRKSPIPSSAISKSLLLLSLQPQEISATESLTSVDVSLPSPSSNLSPNICDNLNDLSENHLQPLGNPLNKYSSTLPCPHSAIISSPPPPLPSRLDISSPRPLPPPYSIIPSTPPRVNPSSPLQVIPSPPPSCIVVSSPPPPQIPTPPPSYLAISSPQLDVLPSSPLPPLLSINSPPSPPVIPTPPPPSPSPPPPPPPPPPCLAVSSPPQLVVLSPHLYSTIPSPPPSAMPSPPQPTTITLASHPPPTTSHPTSPMEKTKMTSIMPPPPPPLLHLKSKQCDESSSLTLEPFSHAPPATSSCIMVASQSNNTQFVPPPPPPPNSSCSSLTSLSLGTKKTLTRVKSSKSVYSVQSASRKTSLKPLHWVKVTRVMSGSLWAETQKSDELSKILEIDMSELESLFPAAVPNSKPRASVGGKSNKIHLIDLKRANNCEIMLTKVKVPIHDLMTLMLALDESILDVDQVDNLIKFCPTKEEMELLQGYKGDKESLGKCEQVSEFISLISDLV</sequence>
<protein>
    <recommendedName>
        <fullName evidence="8">Formin-like protein</fullName>
    </recommendedName>
</protein>
<dbReference type="Gene3D" id="1.20.58.2220">
    <property type="entry name" value="Formin, FH2 domain"/>
    <property type="match status" value="1"/>
</dbReference>
<dbReference type="PANTHER" id="PTHR45733">
    <property type="entry name" value="FORMIN-J"/>
    <property type="match status" value="1"/>
</dbReference>
<keyword evidence="2" id="KW-0378">Hydrolase</keyword>
<keyword evidence="2" id="KW-0904">Protein phosphatase</keyword>
<feature type="domain" description="FH2" evidence="5">
    <location>
        <begin position="904"/>
        <end position="1060"/>
    </location>
</feature>
<dbReference type="Proteomes" id="UP000734854">
    <property type="component" value="Unassembled WGS sequence"/>
</dbReference>
<feature type="compositionally biased region" description="Low complexity" evidence="3">
    <location>
        <begin position="448"/>
        <end position="469"/>
    </location>
</feature>
<feature type="compositionally biased region" description="Pro residues" evidence="3">
    <location>
        <begin position="730"/>
        <end position="756"/>
    </location>
</feature>
<keyword evidence="7" id="KW-1185">Reference proteome</keyword>
<comment type="caution">
    <text evidence="6">The sequence shown here is derived from an EMBL/GenBank/DDBJ whole genome shotgun (WGS) entry which is preliminary data.</text>
</comment>
<evidence type="ECO:0000313" key="6">
    <source>
        <dbReference type="EMBL" id="KAG6490702.1"/>
    </source>
</evidence>
<dbReference type="PROSITE" id="PS51444">
    <property type="entry name" value="FH2"/>
    <property type="match status" value="1"/>
</dbReference>
<dbReference type="SMART" id="SM01326">
    <property type="entry name" value="PTEN_C2"/>
    <property type="match status" value="1"/>
</dbReference>
<dbReference type="InterPro" id="IPR042201">
    <property type="entry name" value="FH2_Formin_sf"/>
</dbReference>
<feature type="compositionally biased region" description="Pro residues" evidence="3">
    <location>
        <begin position="655"/>
        <end position="671"/>
    </location>
</feature>
<dbReference type="InterPro" id="IPR035892">
    <property type="entry name" value="C2_domain_sf"/>
</dbReference>
<feature type="compositionally biased region" description="Basic and acidic residues" evidence="3">
    <location>
        <begin position="393"/>
        <end position="407"/>
    </location>
</feature>
<accession>A0A8J5FLG4</accession>
<evidence type="ECO:0000256" key="2">
    <source>
        <dbReference type="ARBA" id="ARBA00022912"/>
    </source>
</evidence>
<dbReference type="Gene3D" id="2.60.40.1110">
    <property type="match status" value="1"/>
</dbReference>
<evidence type="ECO:0008006" key="8">
    <source>
        <dbReference type="Google" id="ProtNLM"/>
    </source>
</evidence>
<dbReference type="PROSITE" id="PS51182">
    <property type="entry name" value="C2_TENSIN"/>
    <property type="match status" value="1"/>
</dbReference>
<feature type="region of interest" description="Disordered" evidence="3">
    <location>
        <begin position="387"/>
        <end position="475"/>
    </location>
</feature>
<feature type="compositionally biased region" description="Polar residues" evidence="3">
    <location>
        <begin position="409"/>
        <end position="418"/>
    </location>
</feature>
<name>A0A8J5FLG4_ZINOF</name>